<accession>A0A6J8D3F1</accession>
<protein>
    <submittedName>
        <fullName evidence="1">Uncharacterized protein</fullName>
    </submittedName>
</protein>
<organism evidence="1 2">
    <name type="scientific">Mytilus coruscus</name>
    <name type="common">Sea mussel</name>
    <dbReference type="NCBI Taxonomy" id="42192"/>
    <lineage>
        <taxon>Eukaryota</taxon>
        <taxon>Metazoa</taxon>
        <taxon>Spiralia</taxon>
        <taxon>Lophotrochozoa</taxon>
        <taxon>Mollusca</taxon>
        <taxon>Bivalvia</taxon>
        <taxon>Autobranchia</taxon>
        <taxon>Pteriomorphia</taxon>
        <taxon>Mytilida</taxon>
        <taxon>Mytiloidea</taxon>
        <taxon>Mytilidae</taxon>
        <taxon>Mytilinae</taxon>
        <taxon>Mytilus</taxon>
    </lineage>
</organism>
<dbReference type="EMBL" id="CACVKT020006490">
    <property type="protein sequence ID" value="CAC5402409.1"/>
    <property type="molecule type" value="Genomic_DNA"/>
</dbReference>
<name>A0A6J8D3F1_MYTCO</name>
<evidence type="ECO:0000313" key="1">
    <source>
        <dbReference type="EMBL" id="CAC5402409.1"/>
    </source>
</evidence>
<dbReference type="AlphaFoldDB" id="A0A6J8D3F1"/>
<keyword evidence="2" id="KW-1185">Reference proteome</keyword>
<dbReference type="OrthoDB" id="6039881at2759"/>
<gene>
    <name evidence="1" type="ORF">MCOR_36350</name>
</gene>
<reference evidence="1 2" key="1">
    <citation type="submission" date="2020-06" db="EMBL/GenBank/DDBJ databases">
        <authorList>
            <person name="Li R."/>
            <person name="Bekaert M."/>
        </authorList>
    </citation>
    <scope>NUCLEOTIDE SEQUENCE [LARGE SCALE GENOMIC DNA]</scope>
    <source>
        <strain evidence="2">wild</strain>
    </source>
</reference>
<sequence>MCFGLKIGCFCYIILYSYIVATSFAQHWTSSTFDLPVYGIYNRNVPSGATHSKSNDVYWNGLAKAFQQNPEAIIQGIEDSRERLNNKQRLFKDQYGRHFLWDPRSGAIPVFQHNHVEHDVQAIPIMYYDRVTGYLTGHQSRSKLQFLVPKEGYLLRRNSHQNVECDPSVNPMLSFDDGGETRDPCTGQYKSKNQAEFGLTATSGMADVLCVFCQHIKNLQCIWQFCSHPDGVYKIKVSDNKG</sequence>
<proteinExistence type="predicted"/>
<evidence type="ECO:0000313" key="2">
    <source>
        <dbReference type="Proteomes" id="UP000507470"/>
    </source>
</evidence>
<dbReference type="Proteomes" id="UP000507470">
    <property type="component" value="Unassembled WGS sequence"/>
</dbReference>